<dbReference type="Proteomes" id="UP000887579">
    <property type="component" value="Unplaced"/>
</dbReference>
<reference evidence="2" key="1">
    <citation type="submission" date="2022-11" db="UniProtKB">
        <authorList>
            <consortium name="WormBaseParasite"/>
        </authorList>
    </citation>
    <scope>IDENTIFICATION</scope>
</reference>
<evidence type="ECO:0000313" key="1">
    <source>
        <dbReference type="Proteomes" id="UP000887579"/>
    </source>
</evidence>
<name>A0AC34FAY8_9BILA</name>
<sequence>MDGPGSINILINYISAIEVYCENIETAISSNNTKLLQDSFTGLIANAKQFPLEGIKFRDNNVINKSNPDYQNYQKVLFKLTTVIYDFNQVNEGVQKISDPALKKYFSNFVVNKLIGFGSYATSFLTDFDKAKDAPLKINCFRESPVVACNNIYEMLAEIVFLALKNDPQNKELKKIVKIMIVKLLEQFTIEYGVCTSVLQNVDSDNYPDQIIQNILTFITSMN</sequence>
<dbReference type="WBParaSite" id="ES5_v2.g14353.t1">
    <property type="protein sequence ID" value="ES5_v2.g14353.t1"/>
    <property type="gene ID" value="ES5_v2.g14353"/>
</dbReference>
<proteinExistence type="predicted"/>
<organism evidence="1 2">
    <name type="scientific">Panagrolaimus sp. ES5</name>
    <dbReference type="NCBI Taxonomy" id="591445"/>
    <lineage>
        <taxon>Eukaryota</taxon>
        <taxon>Metazoa</taxon>
        <taxon>Ecdysozoa</taxon>
        <taxon>Nematoda</taxon>
        <taxon>Chromadorea</taxon>
        <taxon>Rhabditida</taxon>
        <taxon>Tylenchina</taxon>
        <taxon>Panagrolaimomorpha</taxon>
        <taxon>Panagrolaimoidea</taxon>
        <taxon>Panagrolaimidae</taxon>
        <taxon>Panagrolaimus</taxon>
    </lineage>
</organism>
<protein>
    <submittedName>
        <fullName evidence="2">Uncharacterized protein</fullName>
    </submittedName>
</protein>
<accession>A0AC34FAY8</accession>
<evidence type="ECO:0000313" key="2">
    <source>
        <dbReference type="WBParaSite" id="ES5_v2.g14353.t1"/>
    </source>
</evidence>